<sequence>MKERREKPWPKFTALRESLNKTQSKGIQLQSTATTIVKFFLALQALAVYDVSGYFFVSDLSSFHINCGGSKVVVDGKTYEEDTNSAGPSRLFVSQTNWAFSNTGEFLFDHRPLSTYIWTNTSRLSMQNSELYMDARLSPLSLTYYGFCLQNGNYTVSLHFAEIMFTNDKTYASLGRRIFDVYVQEMMPVLMAKYFCIRFFIDCSKK</sequence>
<dbReference type="Proteomes" id="UP000306102">
    <property type="component" value="Unassembled WGS sequence"/>
</dbReference>
<dbReference type="STRING" id="542762.A0A4S4DQZ9"/>
<evidence type="ECO:0000313" key="2">
    <source>
        <dbReference type="EMBL" id="THG05552.1"/>
    </source>
</evidence>
<feature type="domain" description="Malectin" evidence="1">
    <location>
        <begin position="62"/>
        <end position="187"/>
    </location>
</feature>
<dbReference type="InterPro" id="IPR021720">
    <property type="entry name" value="Malectin_dom"/>
</dbReference>
<dbReference type="Gene3D" id="2.60.120.430">
    <property type="entry name" value="Galactose-binding lectin"/>
    <property type="match status" value="1"/>
</dbReference>
<name>A0A4S4DQZ9_CAMSN</name>
<protein>
    <recommendedName>
        <fullName evidence="1">Malectin domain-containing protein</fullName>
    </recommendedName>
</protein>
<organism evidence="2 3">
    <name type="scientific">Camellia sinensis var. sinensis</name>
    <name type="common">China tea</name>
    <dbReference type="NCBI Taxonomy" id="542762"/>
    <lineage>
        <taxon>Eukaryota</taxon>
        <taxon>Viridiplantae</taxon>
        <taxon>Streptophyta</taxon>
        <taxon>Embryophyta</taxon>
        <taxon>Tracheophyta</taxon>
        <taxon>Spermatophyta</taxon>
        <taxon>Magnoliopsida</taxon>
        <taxon>eudicotyledons</taxon>
        <taxon>Gunneridae</taxon>
        <taxon>Pentapetalae</taxon>
        <taxon>asterids</taxon>
        <taxon>Ericales</taxon>
        <taxon>Theaceae</taxon>
        <taxon>Camellia</taxon>
    </lineage>
</organism>
<proteinExistence type="predicted"/>
<keyword evidence="3" id="KW-1185">Reference proteome</keyword>
<dbReference type="AlphaFoldDB" id="A0A4S4DQZ9"/>
<evidence type="ECO:0000259" key="1">
    <source>
        <dbReference type="Pfam" id="PF11721"/>
    </source>
</evidence>
<reference evidence="2 3" key="1">
    <citation type="journal article" date="2018" name="Proc. Natl. Acad. Sci. U.S.A.">
        <title>Draft genome sequence of Camellia sinensis var. sinensis provides insights into the evolution of the tea genome and tea quality.</title>
        <authorList>
            <person name="Wei C."/>
            <person name="Yang H."/>
            <person name="Wang S."/>
            <person name="Zhao J."/>
            <person name="Liu C."/>
            <person name="Gao L."/>
            <person name="Xia E."/>
            <person name="Lu Y."/>
            <person name="Tai Y."/>
            <person name="She G."/>
            <person name="Sun J."/>
            <person name="Cao H."/>
            <person name="Tong W."/>
            <person name="Gao Q."/>
            <person name="Li Y."/>
            <person name="Deng W."/>
            <person name="Jiang X."/>
            <person name="Wang W."/>
            <person name="Chen Q."/>
            <person name="Zhang S."/>
            <person name="Li H."/>
            <person name="Wu J."/>
            <person name="Wang P."/>
            <person name="Li P."/>
            <person name="Shi C."/>
            <person name="Zheng F."/>
            <person name="Jian J."/>
            <person name="Huang B."/>
            <person name="Shan D."/>
            <person name="Shi M."/>
            <person name="Fang C."/>
            <person name="Yue Y."/>
            <person name="Li F."/>
            <person name="Li D."/>
            <person name="Wei S."/>
            <person name="Han B."/>
            <person name="Jiang C."/>
            <person name="Yin Y."/>
            <person name="Xia T."/>
            <person name="Zhang Z."/>
            <person name="Bennetzen J.L."/>
            <person name="Zhao S."/>
            <person name="Wan X."/>
        </authorList>
    </citation>
    <scope>NUCLEOTIDE SEQUENCE [LARGE SCALE GENOMIC DNA]</scope>
    <source>
        <strain evidence="3">cv. Shuchazao</strain>
        <tissue evidence="2">Leaf</tissue>
    </source>
</reference>
<comment type="caution">
    <text evidence="2">The sequence shown here is derived from an EMBL/GenBank/DDBJ whole genome shotgun (WGS) entry which is preliminary data.</text>
</comment>
<gene>
    <name evidence="2" type="ORF">TEA_026938</name>
</gene>
<dbReference type="Pfam" id="PF11721">
    <property type="entry name" value="Malectin"/>
    <property type="match status" value="1"/>
</dbReference>
<accession>A0A4S4DQZ9</accession>
<dbReference type="PANTHER" id="PTHR34081">
    <property type="entry name" value="MALECTIN DOMAIN-CONTAINING PROTEIN"/>
    <property type="match status" value="1"/>
</dbReference>
<dbReference type="EMBL" id="SDRB02010595">
    <property type="protein sequence ID" value="THG05552.1"/>
    <property type="molecule type" value="Genomic_DNA"/>
</dbReference>
<dbReference type="PANTHER" id="PTHR34081:SF1">
    <property type="entry name" value="MALECTIN, LEUCINE-RICH REPEAT DOMAIN, L DOMAIN-LIKE PROTEIN-RELATED"/>
    <property type="match status" value="1"/>
</dbReference>
<evidence type="ECO:0000313" key="3">
    <source>
        <dbReference type="Proteomes" id="UP000306102"/>
    </source>
</evidence>